<evidence type="ECO:0000313" key="4">
    <source>
        <dbReference type="EMBL" id="SDG94756.1"/>
    </source>
</evidence>
<protein>
    <submittedName>
        <fullName evidence="5">Rhamnogalacturonan endolyase</fullName>
    </submittedName>
</protein>
<feature type="domain" description="Rhamnogalacturonan lyase family 11 C-terminal" evidence="3">
    <location>
        <begin position="131"/>
        <end position="661"/>
    </location>
</feature>
<dbReference type="PANTHER" id="PTHR43118">
    <property type="entry name" value="RHAMNOGALACTURONAN LYASE (EUROFUNG)"/>
    <property type="match status" value="1"/>
</dbReference>
<dbReference type="PANTHER" id="PTHR43118:SF1">
    <property type="entry name" value="RHAMNOGALACTURONAN LYASE (EUROFUNG)"/>
    <property type="match status" value="1"/>
</dbReference>
<dbReference type="InterPro" id="IPR041624">
    <property type="entry name" value="RGI_lyase"/>
</dbReference>
<feature type="domain" description="Rhamnogalacturonan I lyase beta-sheet" evidence="2">
    <location>
        <begin position="28"/>
        <end position="112"/>
    </location>
</feature>
<dbReference type="EMBL" id="FNIW01000022">
    <property type="protein sequence ID" value="SDO48660.1"/>
    <property type="molecule type" value="Genomic_DNA"/>
</dbReference>
<proteinExistence type="predicted"/>
<evidence type="ECO:0000259" key="3">
    <source>
        <dbReference type="Pfam" id="PF21348"/>
    </source>
</evidence>
<dbReference type="Proteomes" id="UP000199134">
    <property type="component" value="Unassembled WGS sequence"/>
</dbReference>
<name>A0A1H0JYI4_9BACT</name>
<keyword evidence="1" id="KW-0732">Signal</keyword>
<evidence type="ECO:0000313" key="6">
    <source>
        <dbReference type="Proteomes" id="UP000198779"/>
    </source>
</evidence>
<keyword evidence="4" id="KW-0456">Lyase</keyword>
<dbReference type="EMBL" id="FNCQ01000013">
    <property type="protein sequence ID" value="SDG94756.1"/>
    <property type="molecule type" value="Genomic_DNA"/>
</dbReference>
<evidence type="ECO:0000313" key="7">
    <source>
        <dbReference type="Proteomes" id="UP000199134"/>
    </source>
</evidence>
<keyword evidence="6" id="KW-1185">Reference proteome</keyword>
<accession>A0A1G7YEK5</accession>
<feature type="signal peptide" evidence="1">
    <location>
        <begin position="1"/>
        <end position="21"/>
    </location>
</feature>
<feature type="chain" id="PRO_5041051797" evidence="1">
    <location>
        <begin position="22"/>
        <end position="805"/>
    </location>
</feature>
<dbReference type="Pfam" id="PF18370">
    <property type="entry name" value="RGI_lyase"/>
    <property type="match status" value="1"/>
</dbReference>
<evidence type="ECO:0000256" key="1">
    <source>
        <dbReference type="SAM" id="SignalP"/>
    </source>
</evidence>
<dbReference type="OrthoDB" id="9802318at2"/>
<dbReference type="Proteomes" id="UP000198779">
    <property type="component" value="Unassembled WGS sequence"/>
</dbReference>
<dbReference type="InterPro" id="IPR049366">
    <property type="entry name" value="RGL11_C"/>
</dbReference>
<dbReference type="RefSeq" id="WP_091818485.1">
    <property type="nucleotide sequence ID" value="NZ_FNCQ01000013.1"/>
</dbReference>
<accession>A0A1H0JYI4</accession>
<dbReference type="GO" id="GO:0016829">
    <property type="term" value="F:lyase activity"/>
    <property type="evidence" value="ECO:0007669"/>
    <property type="project" value="UniProtKB-KW"/>
</dbReference>
<dbReference type="STRING" id="645274.SAMN04487901_11354"/>
<dbReference type="AlphaFoldDB" id="A0A1H0JYI4"/>
<reference evidence="4 7" key="1">
    <citation type="submission" date="2016-10" db="EMBL/GenBank/DDBJ databases">
        <authorList>
            <person name="de Groot N.N."/>
        </authorList>
    </citation>
    <scope>NUCLEOTIDE SEQUENCE [LARGE SCALE GENOMIC DNA]</scope>
    <source>
        <strain evidence="7">BP1-145</strain>
        <strain evidence="4">BP1-148</strain>
    </source>
</reference>
<organism evidence="5 7">
    <name type="scientific">Prevotella communis</name>
    <dbReference type="NCBI Taxonomy" id="2913614"/>
    <lineage>
        <taxon>Bacteria</taxon>
        <taxon>Pseudomonadati</taxon>
        <taxon>Bacteroidota</taxon>
        <taxon>Bacteroidia</taxon>
        <taxon>Bacteroidales</taxon>
        <taxon>Prevotellaceae</taxon>
        <taxon>Prevotella</taxon>
    </lineage>
</organism>
<dbReference type="Pfam" id="PF21348">
    <property type="entry name" value="RGL11_C"/>
    <property type="match status" value="1"/>
</dbReference>
<evidence type="ECO:0000259" key="2">
    <source>
        <dbReference type="Pfam" id="PF18370"/>
    </source>
</evidence>
<dbReference type="SUPFAM" id="SSF69318">
    <property type="entry name" value="Integrin alpha N-terminal domain"/>
    <property type="match status" value="1"/>
</dbReference>
<reference evidence="5 6" key="2">
    <citation type="submission" date="2016-10" db="EMBL/GenBank/DDBJ databases">
        <authorList>
            <person name="Varghese N."/>
            <person name="Submissions S."/>
        </authorList>
    </citation>
    <scope>NUCLEOTIDE SEQUENCE</scope>
    <source>
        <strain evidence="5">BP1-145</strain>
        <strain evidence="6">BP1-148</strain>
    </source>
</reference>
<dbReference type="InterPro" id="IPR028994">
    <property type="entry name" value="Integrin_alpha_N"/>
</dbReference>
<dbReference type="CDD" id="cd10318">
    <property type="entry name" value="RGL11"/>
    <property type="match status" value="1"/>
</dbReference>
<dbReference type="InterPro" id="IPR013783">
    <property type="entry name" value="Ig-like_fold"/>
</dbReference>
<dbReference type="Gene3D" id="2.60.40.10">
    <property type="entry name" value="Immunoglobulins"/>
    <property type="match status" value="1"/>
</dbReference>
<dbReference type="InterPro" id="IPR034641">
    <property type="entry name" value="RGL11"/>
</dbReference>
<gene>
    <name evidence="5" type="ORF">SAMN04487900_12224</name>
    <name evidence="4" type="ORF">SAMN04487901_11354</name>
</gene>
<sequence>MKRIKLQTLTLLSLTALSIQAQHTPASQMEKLDRGLTVIPSTSTKHFISWRMLGTDNEDDIRFDILRNGTAIAKDVYATCYETTGGNASSEYQVVTKVNGEAVDTSGIVKPWAKNYLPLTLDRPATGALGGTYSPNDCSVGDVDGDGQYEIFVKWDPSNSKDNSQGGKTDNVYIDCYKLDGTKLWRIDLGVNIRAGAHYTQFQVYDYDGDGKAELMCKTAPGSKDGKGLYVNQAATDEKIKAASNTKDWRNSDGRIDGGQEYLTVFNGLTGEAIHTIAYYPTRNAKAELSEATGSFNWDDRSGKTDKASYGNRGERYLAATAYLDGPDSNPSGIFCRGYYTYAYVWAVDFDGTQLKTRWLHLSDSKTQYKVMDASGTTKTYTGKTCFSGLGRYTMYANGNHNMSVADVDGDGKDEIIWGSAACDDDGKMLYAVGFGHGDAIHLADLDPDRPGLELFDVHEEKGTYAWDMHDAATGEIIWKGGQSGQDNGRGCAADIVADKRGQEFWSAYGGFDSSARIQNPFSSITGTQVGTSKPSMNFRIYWDGDLQDELLDGTTISKYGGSTLGVGSTPIDNIGSPSSCNGTKATPCLSADIFGDWREEVILWSTTDNATLNIYSTATTSNYRMPTLMHDHTYRMGICWQNTAYNQPPHLGYYLPDAMQPLFLEKEFTVNMGEEFEFNIKTRYVKSVTLKTSTLPDGTKKSYLLPDGMTRSFDSNSKIYTLKGVADQAGDYEIAIGLTQLGGGSVADTITIHSVNTTGIKMVNNEPVSNDLYYDLQGRQQKALKPGINIIRQGNRAKKIFVKP</sequence>
<evidence type="ECO:0000313" key="5">
    <source>
        <dbReference type="EMBL" id="SDO48660.1"/>
    </source>
</evidence>